<name>A0A7W8Q5B6_PARAM</name>
<proteinExistence type="predicted"/>
<dbReference type="AlphaFoldDB" id="A0A7W8Q5B6"/>
<comment type="caution">
    <text evidence="1">The sequence shown here is derived from an EMBL/GenBank/DDBJ whole genome shotgun (WGS) entry which is preliminary data.</text>
</comment>
<gene>
    <name evidence="1" type="ORF">HDG40_001747</name>
</gene>
<dbReference type="Proteomes" id="UP000592780">
    <property type="component" value="Unassembled WGS sequence"/>
</dbReference>
<protein>
    <submittedName>
        <fullName evidence="1">Uncharacterized protein</fullName>
    </submittedName>
</protein>
<reference evidence="1 2" key="1">
    <citation type="submission" date="2020-08" db="EMBL/GenBank/DDBJ databases">
        <title>Genomic Encyclopedia of Type Strains, Phase IV (KMG-V): Genome sequencing to study the core and pangenomes of soil and plant-associated prokaryotes.</title>
        <authorList>
            <person name="Whitman W."/>
        </authorList>
    </citation>
    <scope>NUCLEOTIDE SEQUENCE [LARGE SCALE GENOMIC DNA]</scope>
    <source>
        <strain evidence="1 2">JPY158</strain>
    </source>
</reference>
<keyword evidence="2" id="KW-1185">Reference proteome</keyword>
<evidence type="ECO:0000313" key="1">
    <source>
        <dbReference type="EMBL" id="MBB5423603.1"/>
    </source>
</evidence>
<accession>A0A7W8Q5B6</accession>
<dbReference type="EMBL" id="JACHDD010000003">
    <property type="protein sequence ID" value="MBB5423603.1"/>
    <property type="molecule type" value="Genomic_DNA"/>
</dbReference>
<sequence length="42" mass="4632">MAQIFPAGRSDTIVRGAAKREIETLGVRMTSCSLSTCSWMNR</sequence>
<organism evidence="1 2">
    <name type="scientific">Paraburkholderia atlantica</name>
    <dbReference type="NCBI Taxonomy" id="2654982"/>
    <lineage>
        <taxon>Bacteria</taxon>
        <taxon>Pseudomonadati</taxon>
        <taxon>Pseudomonadota</taxon>
        <taxon>Betaproteobacteria</taxon>
        <taxon>Burkholderiales</taxon>
        <taxon>Burkholderiaceae</taxon>
        <taxon>Paraburkholderia</taxon>
    </lineage>
</organism>
<evidence type="ECO:0000313" key="2">
    <source>
        <dbReference type="Proteomes" id="UP000592780"/>
    </source>
</evidence>